<comment type="caution">
    <text evidence="1">The sequence shown here is derived from an EMBL/GenBank/DDBJ whole genome shotgun (WGS) entry which is preliminary data.</text>
</comment>
<name>A0A916YWI5_9BACT</name>
<dbReference type="EMBL" id="BMKK01000006">
    <property type="protein sequence ID" value="GGD64407.1"/>
    <property type="molecule type" value="Genomic_DNA"/>
</dbReference>
<sequence length="51" mass="5985">MTSDNFKLLIRNLRTRKHVKLKIQSTANNIEYIKIGKSVLIPETIKPDNKY</sequence>
<proteinExistence type="predicted"/>
<dbReference type="Proteomes" id="UP000609064">
    <property type="component" value="Unassembled WGS sequence"/>
</dbReference>
<evidence type="ECO:0000313" key="1">
    <source>
        <dbReference type="EMBL" id="GGD64407.1"/>
    </source>
</evidence>
<evidence type="ECO:0000313" key="2">
    <source>
        <dbReference type="Proteomes" id="UP000609064"/>
    </source>
</evidence>
<dbReference type="AlphaFoldDB" id="A0A916YWI5"/>
<protein>
    <submittedName>
        <fullName evidence="1">Uncharacterized protein</fullName>
    </submittedName>
</protein>
<reference evidence="1" key="1">
    <citation type="journal article" date="2014" name="Int. J. Syst. Evol. Microbiol.">
        <title>Complete genome sequence of Corynebacterium casei LMG S-19264T (=DSM 44701T), isolated from a smear-ripened cheese.</title>
        <authorList>
            <consortium name="US DOE Joint Genome Institute (JGI-PGF)"/>
            <person name="Walter F."/>
            <person name="Albersmeier A."/>
            <person name="Kalinowski J."/>
            <person name="Ruckert C."/>
        </authorList>
    </citation>
    <scope>NUCLEOTIDE SEQUENCE</scope>
    <source>
        <strain evidence="1">CGMCC 1.15958</strain>
    </source>
</reference>
<gene>
    <name evidence="1" type="ORF">GCM10011514_30460</name>
</gene>
<keyword evidence="2" id="KW-1185">Reference proteome</keyword>
<accession>A0A916YWI5</accession>
<organism evidence="1 2">
    <name type="scientific">Emticicia aquatilis</name>
    <dbReference type="NCBI Taxonomy" id="1537369"/>
    <lineage>
        <taxon>Bacteria</taxon>
        <taxon>Pseudomonadati</taxon>
        <taxon>Bacteroidota</taxon>
        <taxon>Cytophagia</taxon>
        <taxon>Cytophagales</taxon>
        <taxon>Leadbetterellaceae</taxon>
        <taxon>Emticicia</taxon>
    </lineage>
</organism>
<reference evidence="1" key="2">
    <citation type="submission" date="2020-09" db="EMBL/GenBank/DDBJ databases">
        <authorList>
            <person name="Sun Q."/>
            <person name="Zhou Y."/>
        </authorList>
    </citation>
    <scope>NUCLEOTIDE SEQUENCE</scope>
    <source>
        <strain evidence="1">CGMCC 1.15958</strain>
    </source>
</reference>